<sequence>MLGGGVAAKLGIGVEPLPAITSKSLRYLTSRLIKSAPSWLLGSAAHPGPCLLPSCPSWALPPAFLGPASYPSLPLAPPGPCFLGPCLLRPASCPF</sequence>
<keyword evidence="2" id="KW-1185">Reference proteome</keyword>
<protein>
    <submittedName>
        <fullName evidence="1">Uncharacterized protein</fullName>
    </submittedName>
</protein>
<evidence type="ECO:0000313" key="2">
    <source>
        <dbReference type="Proteomes" id="UP000314294"/>
    </source>
</evidence>
<reference evidence="1 2" key="1">
    <citation type="submission" date="2019-03" db="EMBL/GenBank/DDBJ databases">
        <title>First draft genome of Liparis tanakae, snailfish: a comprehensive survey of snailfish specific genes.</title>
        <authorList>
            <person name="Kim W."/>
            <person name="Song I."/>
            <person name="Jeong J.-H."/>
            <person name="Kim D."/>
            <person name="Kim S."/>
            <person name="Ryu S."/>
            <person name="Song J.Y."/>
            <person name="Lee S.K."/>
        </authorList>
    </citation>
    <scope>NUCLEOTIDE SEQUENCE [LARGE SCALE GENOMIC DNA]</scope>
    <source>
        <tissue evidence="1">Muscle</tissue>
    </source>
</reference>
<organism evidence="1 2">
    <name type="scientific">Liparis tanakae</name>
    <name type="common">Tanaka's snailfish</name>
    <dbReference type="NCBI Taxonomy" id="230148"/>
    <lineage>
        <taxon>Eukaryota</taxon>
        <taxon>Metazoa</taxon>
        <taxon>Chordata</taxon>
        <taxon>Craniata</taxon>
        <taxon>Vertebrata</taxon>
        <taxon>Euteleostomi</taxon>
        <taxon>Actinopterygii</taxon>
        <taxon>Neopterygii</taxon>
        <taxon>Teleostei</taxon>
        <taxon>Neoteleostei</taxon>
        <taxon>Acanthomorphata</taxon>
        <taxon>Eupercaria</taxon>
        <taxon>Perciformes</taxon>
        <taxon>Cottioidei</taxon>
        <taxon>Cottales</taxon>
        <taxon>Liparidae</taxon>
        <taxon>Liparis</taxon>
    </lineage>
</organism>
<dbReference type="EMBL" id="SRLO01004225">
    <property type="protein sequence ID" value="TNN30690.1"/>
    <property type="molecule type" value="Genomic_DNA"/>
</dbReference>
<name>A0A4Z2EQ00_9TELE</name>
<gene>
    <name evidence="1" type="ORF">EYF80_059159</name>
</gene>
<accession>A0A4Z2EQ00</accession>
<dbReference type="Proteomes" id="UP000314294">
    <property type="component" value="Unassembled WGS sequence"/>
</dbReference>
<dbReference type="AlphaFoldDB" id="A0A4Z2EQ00"/>
<proteinExistence type="predicted"/>
<evidence type="ECO:0000313" key="1">
    <source>
        <dbReference type="EMBL" id="TNN30690.1"/>
    </source>
</evidence>
<comment type="caution">
    <text evidence="1">The sequence shown here is derived from an EMBL/GenBank/DDBJ whole genome shotgun (WGS) entry which is preliminary data.</text>
</comment>